<feature type="active site" description="Electrophile" evidence="7">
    <location>
        <position position="96"/>
    </location>
</feature>
<gene>
    <name evidence="7" type="primary">tpiA</name>
    <name evidence="9" type="ORF">JGI4_01456</name>
</gene>
<dbReference type="GO" id="GO:0004807">
    <property type="term" value="F:triose-phosphate isomerase activity"/>
    <property type="evidence" value="ECO:0007669"/>
    <property type="project" value="UniProtKB-UniRule"/>
</dbReference>
<comment type="similarity">
    <text evidence="2 7 8">Belongs to the triosephosphate isomerase family.</text>
</comment>
<name>A0A0N7MTK8_9BACT</name>
<feature type="binding site" evidence="7">
    <location>
        <position position="174"/>
    </location>
    <ligand>
        <name>substrate</name>
    </ligand>
</feature>
<feature type="binding site" evidence="7">
    <location>
        <begin position="235"/>
        <end position="236"/>
    </location>
    <ligand>
        <name>substrate</name>
    </ligand>
</feature>
<comment type="subcellular location">
    <subcellularLocation>
        <location evidence="7 8">Cytoplasm</location>
    </subcellularLocation>
</comment>
<evidence type="ECO:0000256" key="8">
    <source>
        <dbReference type="RuleBase" id="RU363013"/>
    </source>
</evidence>
<dbReference type="GO" id="GO:0006094">
    <property type="term" value="P:gluconeogenesis"/>
    <property type="evidence" value="ECO:0007669"/>
    <property type="project" value="UniProtKB-UniRule"/>
</dbReference>
<dbReference type="Gene3D" id="3.20.20.70">
    <property type="entry name" value="Aldolase class I"/>
    <property type="match status" value="1"/>
</dbReference>
<accession>A0A0P1LKI7</accession>
<dbReference type="InterPro" id="IPR013785">
    <property type="entry name" value="Aldolase_TIM"/>
</dbReference>
<dbReference type="RefSeq" id="WP_047133846.1">
    <property type="nucleotide sequence ID" value="NZ_CZVJ01000065.1"/>
</dbReference>
<evidence type="ECO:0000256" key="2">
    <source>
        <dbReference type="ARBA" id="ARBA00007422"/>
    </source>
</evidence>
<evidence type="ECO:0000313" key="10">
    <source>
        <dbReference type="Proteomes" id="UP000182011"/>
    </source>
</evidence>
<evidence type="ECO:0000256" key="1">
    <source>
        <dbReference type="ARBA" id="ARBA00004680"/>
    </source>
</evidence>
<dbReference type="GO" id="GO:0046166">
    <property type="term" value="P:glyceraldehyde-3-phosphate biosynthetic process"/>
    <property type="evidence" value="ECO:0007669"/>
    <property type="project" value="TreeGrafter"/>
</dbReference>
<dbReference type="UniPathway" id="UPA00138"/>
<comment type="pathway">
    <text evidence="1 7 8">Carbohydrate degradation; glycolysis; D-glyceraldehyde 3-phosphate from glycerone phosphate: step 1/1.</text>
</comment>
<keyword evidence="4 7" id="KW-0963">Cytoplasm</keyword>
<keyword evidence="6 7" id="KW-0413">Isomerase</keyword>
<dbReference type="PANTHER" id="PTHR21139">
    <property type="entry name" value="TRIOSEPHOSPHATE ISOMERASE"/>
    <property type="match status" value="1"/>
</dbReference>
<dbReference type="Pfam" id="PF00121">
    <property type="entry name" value="TIM"/>
    <property type="match status" value="1"/>
</dbReference>
<evidence type="ECO:0000256" key="5">
    <source>
        <dbReference type="ARBA" id="ARBA00023152"/>
    </source>
</evidence>
<evidence type="ECO:0000256" key="6">
    <source>
        <dbReference type="ARBA" id="ARBA00023235"/>
    </source>
</evidence>
<comment type="catalytic activity">
    <reaction evidence="7 8">
        <text>D-glyceraldehyde 3-phosphate = dihydroxyacetone phosphate</text>
        <dbReference type="Rhea" id="RHEA:18585"/>
        <dbReference type="ChEBI" id="CHEBI:57642"/>
        <dbReference type="ChEBI" id="CHEBI:59776"/>
        <dbReference type="EC" id="5.3.1.1"/>
    </reaction>
</comment>
<evidence type="ECO:0000256" key="7">
    <source>
        <dbReference type="HAMAP-Rule" id="MF_00147"/>
    </source>
</evidence>
<feature type="active site" description="Proton acceptor" evidence="7">
    <location>
        <position position="168"/>
    </location>
</feature>
<dbReference type="Proteomes" id="UP000182011">
    <property type="component" value="Unassembled WGS sequence"/>
</dbReference>
<accession>A0A0N7MTK8</accession>
<dbReference type="EMBL" id="FAOP01000006">
    <property type="protein sequence ID" value="CUU06308.1"/>
    <property type="molecule type" value="Genomic_DNA"/>
</dbReference>
<dbReference type="GO" id="GO:0005829">
    <property type="term" value="C:cytosol"/>
    <property type="evidence" value="ECO:0007669"/>
    <property type="project" value="TreeGrafter"/>
</dbReference>
<evidence type="ECO:0000256" key="4">
    <source>
        <dbReference type="ARBA" id="ARBA00022490"/>
    </source>
</evidence>
<dbReference type="GO" id="GO:0019563">
    <property type="term" value="P:glycerol catabolic process"/>
    <property type="evidence" value="ECO:0007669"/>
    <property type="project" value="TreeGrafter"/>
</dbReference>
<dbReference type="UniPathway" id="UPA00109">
    <property type="reaction ID" value="UER00189"/>
</dbReference>
<comment type="function">
    <text evidence="7">Involved in the gluconeogenesis. Catalyzes stereospecifically the conversion of dihydroxyacetone phosphate (DHAP) to D-glyceraldehyde-3-phosphate (G3P).</text>
</comment>
<comment type="pathway">
    <text evidence="7 8">Carbohydrate biosynthesis; gluconeogenesis.</text>
</comment>
<dbReference type="NCBIfam" id="TIGR00419">
    <property type="entry name" value="tim"/>
    <property type="match status" value="1"/>
</dbReference>
<evidence type="ECO:0000313" key="9">
    <source>
        <dbReference type="EMBL" id="CUU06308.1"/>
    </source>
</evidence>
<dbReference type="PROSITE" id="PS51440">
    <property type="entry name" value="TIM_2"/>
    <property type="match status" value="1"/>
</dbReference>
<feature type="binding site" evidence="7">
    <location>
        <begin position="9"/>
        <end position="11"/>
    </location>
    <ligand>
        <name>substrate</name>
    </ligand>
</feature>
<dbReference type="AlphaFoldDB" id="A0A0N7MTK8"/>
<accession>A0A0P1P5Z4</accession>
<dbReference type="GO" id="GO:0006096">
    <property type="term" value="P:glycolytic process"/>
    <property type="evidence" value="ECO:0007669"/>
    <property type="project" value="UniProtKB-UniRule"/>
</dbReference>
<dbReference type="PROSITE" id="PS00171">
    <property type="entry name" value="TIM_1"/>
    <property type="match status" value="1"/>
</dbReference>
<accession>A0A0S4N4V7</accession>
<feature type="binding site" evidence="7">
    <location>
        <position position="214"/>
    </location>
    <ligand>
        <name>substrate</name>
    </ligand>
</feature>
<accession>A0A0P1MNJ0</accession>
<keyword evidence="5 7" id="KW-0324">Glycolysis</keyword>
<dbReference type="PANTHER" id="PTHR21139:SF42">
    <property type="entry name" value="TRIOSEPHOSPHATE ISOMERASE"/>
    <property type="match status" value="1"/>
</dbReference>
<dbReference type="InterPro" id="IPR035990">
    <property type="entry name" value="TIM_sf"/>
</dbReference>
<dbReference type="InterPro" id="IPR022896">
    <property type="entry name" value="TrioseP_Isoase_bac/euk"/>
</dbReference>
<dbReference type="STRING" id="1633631.GCA_001442925_01451"/>
<proteinExistence type="inferred from homology"/>
<dbReference type="InterPro" id="IPR020861">
    <property type="entry name" value="Triosephosphate_isomerase_AS"/>
</dbReference>
<dbReference type="CDD" id="cd00311">
    <property type="entry name" value="TIM"/>
    <property type="match status" value="1"/>
</dbReference>
<protein>
    <recommendedName>
        <fullName evidence="7 8">Triosephosphate isomerase</fullName>
        <shortName evidence="7">TIM</shortName>
        <shortName evidence="7">TPI</shortName>
        <ecNumber evidence="7 8">5.3.1.1</ecNumber>
    </recommendedName>
    <alternativeName>
        <fullName evidence="7">Triose-phosphate isomerase</fullName>
    </alternativeName>
</protein>
<dbReference type="EC" id="5.3.1.1" evidence="7 8"/>
<evidence type="ECO:0000256" key="3">
    <source>
        <dbReference type="ARBA" id="ARBA00022432"/>
    </source>
</evidence>
<accession>A0A0N7MWJ3</accession>
<dbReference type="HAMAP" id="MF_00147_B">
    <property type="entry name" value="TIM_B"/>
    <property type="match status" value="1"/>
</dbReference>
<organism evidence="9 10">
    <name type="scientific">Candidatus Kryptonium thompsonii</name>
    <dbReference type="NCBI Taxonomy" id="1633631"/>
    <lineage>
        <taxon>Bacteria</taxon>
        <taxon>Pseudomonadati</taxon>
        <taxon>Candidatus Kryptoniota</taxon>
        <taxon>Candidatus Kryptonium</taxon>
    </lineage>
</organism>
<keyword evidence="3 7" id="KW-0312">Gluconeogenesis</keyword>
<dbReference type="SUPFAM" id="SSF51351">
    <property type="entry name" value="Triosephosphate isomerase (TIM)"/>
    <property type="match status" value="1"/>
</dbReference>
<reference evidence="9 10" key="1">
    <citation type="submission" date="2015-11" db="EMBL/GenBank/DDBJ databases">
        <authorList>
            <person name="Zhang Y."/>
            <person name="Guo Z."/>
        </authorList>
    </citation>
    <scope>NUCLEOTIDE SEQUENCE [LARGE SCALE GENOMIC DNA]</scope>
    <source>
        <strain evidence="9">JGI-4</strain>
    </source>
</reference>
<sequence length="260" mass="28969">MRKMIIAGNWKMNKDIKETFDFLLPLKNNLIGQNLNVEVVVCPPFTSLFIASDILRETNIKIGAQNMFYEVEGAYTGEISPKMLKSVRCEYVILGHSERRRYFGETDEIVNKKVKKAIEFGLKPIVCVGETLEERENGETFKVLEKQIKGVLEGLTYEQMRNVVIAYEPVWAIGTGRNATPDQAQEAQRFIRELVAGLFNDGIAQNLTIQYGGSVTPENAYSLLSQPDVDGALVGGASLKVDAFLKIIKAGETASVEKKN</sequence>
<dbReference type="InterPro" id="IPR000652">
    <property type="entry name" value="Triosephosphate_isomerase"/>
</dbReference>
<comment type="subunit">
    <text evidence="7 8">Homodimer.</text>
</comment>
<dbReference type="FunFam" id="3.20.20.70:FF:000016">
    <property type="entry name" value="Triosephosphate isomerase"/>
    <property type="match status" value="1"/>
</dbReference>
<accession>A0A0P1MFJ3</accession>